<keyword evidence="2" id="KW-1185">Reference proteome</keyword>
<proteinExistence type="predicted"/>
<organism evidence="1 2">
    <name type="scientific">Hyalomma asiaticum</name>
    <name type="common">Tick</name>
    <dbReference type="NCBI Taxonomy" id="266040"/>
    <lineage>
        <taxon>Eukaryota</taxon>
        <taxon>Metazoa</taxon>
        <taxon>Ecdysozoa</taxon>
        <taxon>Arthropoda</taxon>
        <taxon>Chelicerata</taxon>
        <taxon>Arachnida</taxon>
        <taxon>Acari</taxon>
        <taxon>Parasitiformes</taxon>
        <taxon>Ixodida</taxon>
        <taxon>Ixodoidea</taxon>
        <taxon>Ixodidae</taxon>
        <taxon>Hyalomminae</taxon>
        <taxon>Hyalomma</taxon>
    </lineage>
</organism>
<reference evidence="1" key="1">
    <citation type="submission" date="2020-05" db="EMBL/GenBank/DDBJ databases">
        <title>Large-scale comparative analyses of tick genomes elucidate their genetic diversity and vector capacities.</title>
        <authorList>
            <person name="Jia N."/>
            <person name="Wang J."/>
            <person name="Shi W."/>
            <person name="Du L."/>
            <person name="Sun Y."/>
            <person name="Zhan W."/>
            <person name="Jiang J."/>
            <person name="Wang Q."/>
            <person name="Zhang B."/>
            <person name="Ji P."/>
            <person name="Sakyi L.B."/>
            <person name="Cui X."/>
            <person name="Yuan T."/>
            <person name="Jiang B."/>
            <person name="Yang W."/>
            <person name="Lam T.T.-Y."/>
            <person name="Chang Q."/>
            <person name="Ding S."/>
            <person name="Wang X."/>
            <person name="Zhu J."/>
            <person name="Ruan X."/>
            <person name="Zhao L."/>
            <person name="Wei J."/>
            <person name="Que T."/>
            <person name="Du C."/>
            <person name="Cheng J."/>
            <person name="Dai P."/>
            <person name="Han X."/>
            <person name="Huang E."/>
            <person name="Gao Y."/>
            <person name="Liu J."/>
            <person name="Shao H."/>
            <person name="Ye R."/>
            <person name="Li L."/>
            <person name="Wei W."/>
            <person name="Wang X."/>
            <person name="Wang C."/>
            <person name="Yang T."/>
            <person name="Huo Q."/>
            <person name="Li W."/>
            <person name="Guo W."/>
            <person name="Chen H."/>
            <person name="Zhou L."/>
            <person name="Ni X."/>
            <person name="Tian J."/>
            <person name="Zhou Y."/>
            <person name="Sheng Y."/>
            <person name="Liu T."/>
            <person name="Pan Y."/>
            <person name="Xia L."/>
            <person name="Li J."/>
            <person name="Zhao F."/>
            <person name="Cao W."/>
        </authorList>
    </citation>
    <scope>NUCLEOTIDE SEQUENCE</scope>
    <source>
        <strain evidence="1">Hyas-2018</strain>
    </source>
</reference>
<dbReference type="Proteomes" id="UP000821845">
    <property type="component" value="Chromosome 4"/>
</dbReference>
<comment type="caution">
    <text evidence="1">The sequence shown here is derived from an EMBL/GenBank/DDBJ whole genome shotgun (WGS) entry which is preliminary data.</text>
</comment>
<sequence length="157" mass="17967">MREADPTEAKAENANSEEFAITKYGEVLQWCRASRNKYPPPHRDLTRKEATTFRQLQARAIWTPVWAKHVCPEIYHTDTCQRCKKARATQSHILWECSPPAPNTQDIEMPDKIGNKITSADLETQKAVVQHVLELLDRQKPETSSRSRATDKGGRKV</sequence>
<accession>A0ACB7SKG2</accession>
<dbReference type="EMBL" id="CM023484">
    <property type="protein sequence ID" value="KAH6934248.1"/>
    <property type="molecule type" value="Genomic_DNA"/>
</dbReference>
<name>A0ACB7SKG2_HYAAI</name>
<evidence type="ECO:0000313" key="1">
    <source>
        <dbReference type="EMBL" id="KAH6934248.1"/>
    </source>
</evidence>
<protein>
    <submittedName>
        <fullName evidence="1">Uncharacterized protein</fullName>
    </submittedName>
</protein>
<gene>
    <name evidence="1" type="ORF">HPB50_022619</name>
</gene>
<evidence type="ECO:0000313" key="2">
    <source>
        <dbReference type="Proteomes" id="UP000821845"/>
    </source>
</evidence>